<dbReference type="EMBL" id="BMUW01000023">
    <property type="protein sequence ID" value="GGZ81142.1"/>
    <property type="molecule type" value="Genomic_DNA"/>
</dbReference>
<reference evidence="2" key="1">
    <citation type="journal article" date="2019" name="Int. J. Syst. Evol. Microbiol.">
        <title>The Global Catalogue of Microorganisms (GCM) 10K type strain sequencing project: providing services to taxonomists for standard genome sequencing and annotation.</title>
        <authorList>
            <consortium name="The Broad Institute Genomics Platform"/>
            <consortium name="The Broad Institute Genome Sequencing Center for Infectious Disease"/>
            <person name="Wu L."/>
            <person name="Ma J."/>
        </authorList>
    </citation>
    <scope>NUCLEOTIDE SEQUENCE [LARGE SCALE GENOMIC DNA]</scope>
    <source>
        <strain evidence="2">JCM 4602</strain>
    </source>
</reference>
<name>A0ABQ3CBD7_9ACTN</name>
<gene>
    <name evidence="1" type="ORF">GCM10010328_64620</name>
</gene>
<protein>
    <submittedName>
        <fullName evidence="1">Uncharacterized protein</fullName>
    </submittedName>
</protein>
<sequence length="101" mass="11095">MPQPPYYEVDVPIRNTETPARIGVHVFTGWADSRAAAVQAAHAAYDAARTAAEAGREIPHGRADGWCCCGYRPGWELDWSAATAGPWRSPYSWLNSTAYEL</sequence>
<dbReference type="Proteomes" id="UP000624183">
    <property type="component" value="Unassembled WGS sequence"/>
</dbReference>
<evidence type="ECO:0000313" key="2">
    <source>
        <dbReference type="Proteomes" id="UP000624183"/>
    </source>
</evidence>
<organism evidence="1 2">
    <name type="scientific">Streptomyces rubiginosohelvolus</name>
    <dbReference type="NCBI Taxonomy" id="67362"/>
    <lineage>
        <taxon>Bacteria</taxon>
        <taxon>Bacillati</taxon>
        <taxon>Actinomycetota</taxon>
        <taxon>Actinomycetes</taxon>
        <taxon>Kitasatosporales</taxon>
        <taxon>Streptomycetaceae</taxon>
        <taxon>Streptomyces</taxon>
    </lineage>
</organism>
<evidence type="ECO:0000313" key="1">
    <source>
        <dbReference type="EMBL" id="GGZ81142.1"/>
    </source>
</evidence>
<proteinExistence type="predicted"/>
<comment type="caution">
    <text evidence="1">The sequence shown here is derived from an EMBL/GenBank/DDBJ whole genome shotgun (WGS) entry which is preliminary data.</text>
</comment>
<accession>A0ABQ3CBD7</accession>
<keyword evidence="2" id="KW-1185">Reference proteome</keyword>